<name>A0ABW5ZMG1_9FLAO</name>
<evidence type="ECO:0000313" key="2">
    <source>
        <dbReference type="Proteomes" id="UP001597548"/>
    </source>
</evidence>
<keyword evidence="2" id="KW-1185">Reference proteome</keyword>
<organism evidence="1 2">
    <name type="scientific">Psychroserpens luteus</name>
    <dbReference type="NCBI Taxonomy" id="1434066"/>
    <lineage>
        <taxon>Bacteria</taxon>
        <taxon>Pseudomonadati</taxon>
        <taxon>Bacteroidota</taxon>
        <taxon>Flavobacteriia</taxon>
        <taxon>Flavobacteriales</taxon>
        <taxon>Flavobacteriaceae</taxon>
        <taxon>Psychroserpens</taxon>
    </lineage>
</organism>
<dbReference type="Proteomes" id="UP001597548">
    <property type="component" value="Unassembled WGS sequence"/>
</dbReference>
<gene>
    <name evidence="1" type="ORF">ACFS29_00630</name>
</gene>
<protein>
    <submittedName>
        <fullName evidence="1">Uncharacterized protein</fullName>
    </submittedName>
</protein>
<dbReference type="RefSeq" id="WP_194507219.1">
    <property type="nucleotide sequence ID" value="NZ_JADILU010000002.1"/>
</dbReference>
<dbReference type="EMBL" id="JBHUOS010000001">
    <property type="protein sequence ID" value="MFD2914129.1"/>
    <property type="molecule type" value="Genomic_DNA"/>
</dbReference>
<accession>A0ABW5ZMG1</accession>
<proteinExistence type="predicted"/>
<comment type="caution">
    <text evidence="1">The sequence shown here is derived from an EMBL/GenBank/DDBJ whole genome shotgun (WGS) entry which is preliminary data.</text>
</comment>
<evidence type="ECO:0000313" key="1">
    <source>
        <dbReference type="EMBL" id="MFD2914129.1"/>
    </source>
</evidence>
<sequence>MNSEDIHEKRELSKIGLSTYLDEITLAHLDSITDNLVKELEANLDDSYKEIYQSHLNNEYYNIEDTYYKEEQLLAIQEIKIIHLYRNFEVIIKKLLRAAYNIDISKMYRWNNIEVFLSEKKIDYKNIPHYEEVNNLRLVNNHLKHWVEGEKSKIDHISDFSGNEIRQIDLLNFYNNTKDKPLRWFFNLREKIYDNLYVFDEDRINNISEHFALRMDRDTANKFIKNLLEKY</sequence>
<reference evidence="2" key="1">
    <citation type="journal article" date="2019" name="Int. J. Syst. Evol. Microbiol.">
        <title>The Global Catalogue of Microorganisms (GCM) 10K type strain sequencing project: providing services to taxonomists for standard genome sequencing and annotation.</title>
        <authorList>
            <consortium name="The Broad Institute Genomics Platform"/>
            <consortium name="The Broad Institute Genome Sequencing Center for Infectious Disease"/>
            <person name="Wu L."/>
            <person name="Ma J."/>
        </authorList>
    </citation>
    <scope>NUCLEOTIDE SEQUENCE [LARGE SCALE GENOMIC DNA]</scope>
    <source>
        <strain evidence="2">KCTC 32514</strain>
    </source>
</reference>